<sequence>MNNQQKQQQPDQYFSLFAYLQKDNSDLYEALIEGLTQIKLQKPNEEVQFLGNFLINKSQEKGK</sequence>
<protein>
    <submittedName>
        <fullName evidence="1">Uncharacterized protein</fullName>
    </submittedName>
</protein>
<keyword evidence="2" id="KW-1185">Reference proteome</keyword>
<gene>
    <name evidence="1" type="ORF">PPRIM_AZ9-3.1.T0510169</name>
</gene>
<organism evidence="1 2">
    <name type="scientific">Paramecium primaurelia</name>
    <dbReference type="NCBI Taxonomy" id="5886"/>
    <lineage>
        <taxon>Eukaryota</taxon>
        <taxon>Sar</taxon>
        <taxon>Alveolata</taxon>
        <taxon>Ciliophora</taxon>
        <taxon>Intramacronucleata</taxon>
        <taxon>Oligohymenophorea</taxon>
        <taxon>Peniculida</taxon>
        <taxon>Parameciidae</taxon>
        <taxon>Paramecium</taxon>
    </lineage>
</organism>
<dbReference type="AlphaFoldDB" id="A0A8S1MAR6"/>
<name>A0A8S1MAR6_PARPR</name>
<dbReference type="Proteomes" id="UP000688137">
    <property type="component" value="Unassembled WGS sequence"/>
</dbReference>
<accession>A0A8S1MAR6</accession>
<evidence type="ECO:0000313" key="2">
    <source>
        <dbReference type="Proteomes" id="UP000688137"/>
    </source>
</evidence>
<proteinExistence type="predicted"/>
<reference evidence="1" key="1">
    <citation type="submission" date="2021-01" db="EMBL/GenBank/DDBJ databases">
        <authorList>
            <consortium name="Genoscope - CEA"/>
            <person name="William W."/>
        </authorList>
    </citation>
    <scope>NUCLEOTIDE SEQUENCE</scope>
</reference>
<evidence type="ECO:0000313" key="1">
    <source>
        <dbReference type="EMBL" id="CAD8073646.1"/>
    </source>
</evidence>
<comment type="caution">
    <text evidence="1">The sequence shown here is derived from an EMBL/GenBank/DDBJ whole genome shotgun (WGS) entry which is preliminary data.</text>
</comment>
<dbReference type="EMBL" id="CAJJDM010000051">
    <property type="protein sequence ID" value="CAD8073646.1"/>
    <property type="molecule type" value="Genomic_DNA"/>
</dbReference>